<proteinExistence type="predicted"/>
<feature type="modified residue" description="4-aspartylphosphate" evidence="1">
    <location>
        <position position="64"/>
    </location>
</feature>
<evidence type="ECO:0000313" key="3">
    <source>
        <dbReference type="EMBL" id="MDO1451333.1"/>
    </source>
</evidence>
<name>A0ABT8RJB3_9BACT</name>
<feature type="domain" description="Response regulatory" evidence="2">
    <location>
        <begin position="6"/>
        <end position="133"/>
    </location>
</feature>
<sequence length="145" mass="16575">MKKLKTILLVDDDQVNNYLNKIILQELAIAETIHIASNGKIALAYLLEHCESTSRICPELIIFDHQMPVMDGMELIKSLQANDFINRKEVVFILLGIHTKAEDIKKFQELGVQEFTTKPLSKETVMEVYHKYWAGDTAQDHTCVS</sequence>
<dbReference type="InterPro" id="IPR011006">
    <property type="entry name" value="CheY-like_superfamily"/>
</dbReference>
<comment type="caution">
    <text evidence="3">The sequence shown here is derived from an EMBL/GenBank/DDBJ whole genome shotgun (WGS) entry which is preliminary data.</text>
</comment>
<gene>
    <name evidence="3" type="ORF">Q0590_33975</name>
</gene>
<dbReference type="PROSITE" id="PS50110">
    <property type="entry name" value="RESPONSE_REGULATORY"/>
    <property type="match status" value="1"/>
</dbReference>
<dbReference type="PANTHER" id="PTHR43228:SF1">
    <property type="entry name" value="TWO-COMPONENT RESPONSE REGULATOR ARR22"/>
    <property type="match status" value="1"/>
</dbReference>
<dbReference type="Pfam" id="PF00072">
    <property type="entry name" value="Response_reg"/>
    <property type="match status" value="1"/>
</dbReference>
<dbReference type="EMBL" id="JAUKPO010000053">
    <property type="protein sequence ID" value="MDO1451333.1"/>
    <property type="molecule type" value="Genomic_DNA"/>
</dbReference>
<keyword evidence="4" id="KW-1185">Reference proteome</keyword>
<dbReference type="Gene3D" id="3.40.50.2300">
    <property type="match status" value="1"/>
</dbReference>
<dbReference type="PANTHER" id="PTHR43228">
    <property type="entry name" value="TWO-COMPONENT RESPONSE REGULATOR"/>
    <property type="match status" value="1"/>
</dbReference>
<dbReference type="SUPFAM" id="SSF52172">
    <property type="entry name" value="CheY-like"/>
    <property type="match status" value="1"/>
</dbReference>
<accession>A0ABT8RJB3</accession>
<reference evidence="3" key="1">
    <citation type="submission" date="2023-07" db="EMBL/GenBank/DDBJ databases">
        <title>The genome sequence of Rhodocytophaga aerolata KACC 12507.</title>
        <authorList>
            <person name="Zhang X."/>
        </authorList>
    </citation>
    <scope>NUCLEOTIDE SEQUENCE</scope>
    <source>
        <strain evidence="3">KACC 12507</strain>
    </source>
</reference>
<evidence type="ECO:0000256" key="1">
    <source>
        <dbReference type="PROSITE-ProRule" id="PRU00169"/>
    </source>
</evidence>
<dbReference type="SMART" id="SM00448">
    <property type="entry name" value="REC"/>
    <property type="match status" value="1"/>
</dbReference>
<dbReference type="Proteomes" id="UP001168528">
    <property type="component" value="Unassembled WGS sequence"/>
</dbReference>
<keyword evidence="1" id="KW-0597">Phosphoprotein</keyword>
<dbReference type="InterPro" id="IPR001789">
    <property type="entry name" value="Sig_transdc_resp-reg_receiver"/>
</dbReference>
<evidence type="ECO:0000313" key="4">
    <source>
        <dbReference type="Proteomes" id="UP001168528"/>
    </source>
</evidence>
<organism evidence="3 4">
    <name type="scientific">Rhodocytophaga aerolata</name>
    <dbReference type="NCBI Taxonomy" id="455078"/>
    <lineage>
        <taxon>Bacteria</taxon>
        <taxon>Pseudomonadati</taxon>
        <taxon>Bacteroidota</taxon>
        <taxon>Cytophagia</taxon>
        <taxon>Cytophagales</taxon>
        <taxon>Rhodocytophagaceae</taxon>
        <taxon>Rhodocytophaga</taxon>
    </lineage>
</organism>
<evidence type="ECO:0000259" key="2">
    <source>
        <dbReference type="PROSITE" id="PS50110"/>
    </source>
</evidence>
<dbReference type="InterPro" id="IPR052048">
    <property type="entry name" value="ST_Response_Regulator"/>
</dbReference>
<protein>
    <submittedName>
        <fullName evidence="3">Response regulator</fullName>
    </submittedName>
</protein>
<dbReference type="RefSeq" id="WP_302042132.1">
    <property type="nucleotide sequence ID" value="NZ_JAUKPO010000053.1"/>
</dbReference>